<evidence type="ECO:0008006" key="3">
    <source>
        <dbReference type="Google" id="ProtNLM"/>
    </source>
</evidence>
<evidence type="ECO:0000313" key="1">
    <source>
        <dbReference type="EMBL" id="DAB39437.1"/>
    </source>
</evidence>
<comment type="caution">
    <text evidence="1">The sequence shown here is derived from an EMBL/GenBank/DDBJ whole genome shotgun (WGS) entry which is preliminary data.</text>
</comment>
<dbReference type="InterPro" id="IPR013078">
    <property type="entry name" value="His_Pase_superF_clade-1"/>
</dbReference>
<dbReference type="AlphaFoldDB" id="A0A2D3WL08"/>
<reference evidence="1 2" key="1">
    <citation type="journal article" date="2017" name="Front. Microbiol.">
        <title>Comparative Genomic Analysis of the Class Epsilonproteobacteria and Proposed Reclassification to Epsilonbacteraeota (phyl. nov.).</title>
        <authorList>
            <person name="Waite D.W."/>
            <person name="Vanwonterghem I."/>
            <person name="Rinke C."/>
            <person name="Parks D.H."/>
            <person name="Zhang Y."/>
            <person name="Takai K."/>
            <person name="Sievert S.M."/>
            <person name="Simon J."/>
            <person name="Campbell B.J."/>
            <person name="Hanson T.E."/>
            <person name="Woyke T."/>
            <person name="Klotz M.G."/>
            <person name="Hugenholtz P."/>
        </authorList>
    </citation>
    <scope>NUCLEOTIDE SEQUENCE [LARGE SCALE GENOMIC DNA]</scope>
    <source>
        <strain evidence="1">UBA12443</strain>
    </source>
</reference>
<proteinExistence type="predicted"/>
<dbReference type="Gene3D" id="3.40.50.1240">
    <property type="entry name" value="Phosphoglycerate mutase-like"/>
    <property type="match status" value="1"/>
</dbReference>
<sequence>MVLTLLRHAAPSAEYHGRTIGHTDIPIDPRLFRSAALSRSYDAIYSSDLRRCTQSLEALGYSDFKTDERLREVAFKKHFEEKSFEEIERMEEYDPSFLESQESWHSFICEESIEHFRRRIETFLEELPLDKNILICSHAGTIREILSLLKSEPKGLGYLEYTIVTVK</sequence>
<dbReference type="Pfam" id="PF00300">
    <property type="entry name" value="His_Phos_1"/>
    <property type="match status" value="1"/>
</dbReference>
<protein>
    <recommendedName>
        <fullName evidence="3">Phosphoglycerate mutase</fullName>
    </recommendedName>
</protein>
<accession>A0A2D3WL08</accession>
<name>A0A2D3WL08_9BACT</name>
<organism evidence="1 2">
    <name type="scientific">Sulfuricurvum kujiense</name>
    <dbReference type="NCBI Taxonomy" id="148813"/>
    <lineage>
        <taxon>Bacteria</taxon>
        <taxon>Pseudomonadati</taxon>
        <taxon>Campylobacterota</taxon>
        <taxon>Epsilonproteobacteria</taxon>
        <taxon>Campylobacterales</taxon>
        <taxon>Sulfurimonadaceae</taxon>
        <taxon>Sulfuricurvum</taxon>
    </lineage>
</organism>
<dbReference type="Proteomes" id="UP000228859">
    <property type="component" value="Unassembled WGS sequence"/>
</dbReference>
<dbReference type="InterPro" id="IPR029033">
    <property type="entry name" value="His_PPase_superfam"/>
</dbReference>
<gene>
    <name evidence="1" type="ORF">CFH83_00570</name>
</gene>
<dbReference type="SUPFAM" id="SSF53254">
    <property type="entry name" value="Phosphoglycerate mutase-like"/>
    <property type="match status" value="1"/>
</dbReference>
<dbReference type="SMART" id="SM00855">
    <property type="entry name" value="PGAM"/>
    <property type="match status" value="1"/>
</dbReference>
<dbReference type="CDD" id="cd07067">
    <property type="entry name" value="HP_PGM_like"/>
    <property type="match status" value="1"/>
</dbReference>
<dbReference type="EMBL" id="DLUI01000011">
    <property type="protein sequence ID" value="DAB39437.1"/>
    <property type="molecule type" value="Genomic_DNA"/>
</dbReference>
<evidence type="ECO:0000313" key="2">
    <source>
        <dbReference type="Proteomes" id="UP000228859"/>
    </source>
</evidence>
<dbReference type="RefSeq" id="WP_294895105.1">
    <property type="nucleotide sequence ID" value="NZ_DLUI01000011.1"/>
</dbReference>